<sequence length="71" mass="8070">MNDPDLSQLSSIVRPTIVYISVLLFTFYRSRRLPSSVTVRRRSTILICRSILCRSRNTGNTSIGTYIFLSG</sequence>
<keyword evidence="3" id="KW-1185">Reference proteome</keyword>
<protein>
    <submittedName>
        <fullName evidence="2">Uncharacterized protein</fullName>
    </submittedName>
</protein>
<comment type="caution">
    <text evidence="2">The sequence shown here is derived from an EMBL/GenBank/DDBJ whole genome shotgun (WGS) entry which is preliminary data.</text>
</comment>
<dbReference type="Proteomes" id="UP001371456">
    <property type="component" value="Unassembled WGS sequence"/>
</dbReference>
<dbReference type="EMBL" id="JBANQN010000009">
    <property type="protein sequence ID" value="KAK6779330.1"/>
    <property type="molecule type" value="Genomic_DNA"/>
</dbReference>
<evidence type="ECO:0000313" key="3">
    <source>
        <dbReference type="Proteomes" id="UP001371456"/>
    </source>
</evidence>
<feature type="transmembrane region" description="Helical" evidence="1">
    <location>
        <begin position="12"/>
        <end position="28"/>
    </location>
</feature>
<keyword evidence="1" id="KW-0812">Transmembrane</keyword>
<reference evidence="2 3" key="1">
    <citation type="submission" date="2024-02" db="EMBL/GenBank/DDBJ databases">
        <title>de novo genome assembly of Solanum bulbocastanum strain 11H21.</title>
        <authorList>
            <person name="Hosaka A.J."/>
        </authorList>
    </citation>
    <scope>NUCLEOTIDE SEQUENCE [LARGE SCALE GENOMIC DNA]</scope>
    <source>
        <tissue evidence="2">Young leaves</tissue>
    </source>
</reference>
<evidence type="ECO:0000313" key="2">
    <source>
        <dbReference type="EMBL" id="KAK6779330.1"/>
    </source>
</evidence>
<name>A0AAN8T0H0_SOLBU</name>
<organism evidence="2 3">
    <name type="scientific">Solanum bulbocastanum</name>
    <name type="common">Wild potato</name>
    <dbReference type="NCBI Taxonomy" id="147425"/>
    <lineage>
        <taxon>Eukaryota</taxon>
        <taxon>Viridiplantae</taxon>
        <taxon>Streptophyta</taxon>
        <taxon>Embryophyta</taxon>
        <taxon>Tracheophyta</taxon>
        <taxon>Spermatophyta</taxon>
        <taxon>Magnoliopsida</taxon>
        <taxon>eudicotyledons</taxon>
        <taxon>Gunneridae</taxon>
        <taxon>Pentapetalae</taxon>
        <taxon>asterids</taxon>
        <taxon>lamiids</taxon>
        <taxon>Solanales</taxon>
        <taxon>Solanaceae</taxon>
        <taxon>Solanoideae</taxon>
        <taxon>Solaneae</taxon>
        <taxon>Solanum</taxon>
    </lineage>
</organism>
<gene>
    <name evidence="2" type="ORF">RDI58_021514</name>
</gene>
<keyword evidence="1" id="KW-0472">Membrane</keyword>
<keyword evidence="1" id="KW-1133">Transmembrane helix</keyword>
<proteinExistence type="predicted"/>
<dbReference type="AlphaFoldDB" id="A0AAN8T0H0"/>
<evidence type="ECO:0000256" key="1">
    <source>
        <dbReference type="SAM" id="Phobius"/>
    </source>
</evidence>
<accession>A0AAN8T0H0</accession>